<name>A0A6N0HPK4_9GAMM</name>
<dbReference type="AlphaFoldDB" id="A0A6N0HPK4"/>
<evidence type="ECO:0000313" key="2">
    <source>
        <dbReference type="EMBL" id="QKQ24322.1"/>
    </source>
</evidence>
<keyword evidence="3" id="KW-1185">Reference proteome</keyword>
<reference evidence="2 3" key="1">
    <citation type="submission" date="2020-05" db="EMBL/GenBank/DDBJ databases">
        <title>Horizontal transmission and recombination maintain forever young bacterial symbiont genomes.</title>
        <authorList>
            <person name="Russell S.L."/>
            <person name="Pepper-Tunick E."/>
            <person name="Svedberg J."/>
            <person name="Byrne A."/>
            <person name="Ruelas Castillo J."/>
            <person name="Vollmers C."/>
            <person name="Beinart R.A."/>
            <person name="Corbett-Detig R."/>
        </authorList>
    </citation>
    <scope>NUCLEOTIDE SEQUENCE [LARGE SCALE GENOMIC DNA]</scope>
    <source>
        <strain evidence="2">JDF_Ridge</strain>
    </source>
</reference>
<dbReference type="EMBL" id="CP054490">
    <property type="protein sequence ID" value="QKQ24322.1"/>
    <property type="molecule type" value="Genomic_DNA"/>
</dbReference>
<dbReference type="KEGG" id="reo:HUE58_04125"/>
<sequence>MSKKIKIILTISLLLNILLIGFHIGMIAKKQWHGHYKKPLHIKFSNSLAHLPNAQQQLEEKLQTFQQQEMTNHKKMKLLYLDIFNLLLAPVFEPSLYEEKSQQLAQLKQRKDKLIKNFIKETALSLDQQQRKRFFRALRKSNRH</sequence>
<dbReference type="RefSeq" id="WP_174605759.1">
    <property type="nucleotide sequence ID" value="NZ_CP054490.1"/>
</dbReference>
<feature type="transmembrane region" description="Helical" evidence="1">
    <location>
        <begin position="6"/>
        <end position="28"/>
    </location>
</feature>
<keyword evidence="1" id="KW-0812">Transmembrane</keyword>
<gene>
    <name evidence="2" type="ORF">HUE58_04125</name>
</gene>
<evidence type="ECO:0000256" key="1">
    <source>
        <dbReference type="SAM" id="Phobius"/>
    </source>
</evidence>
<evidence type="ECO:0000313" key="3">
    <source>
        <dbReference type="Proteomes" id="UP000509429"/>
    </source>
</evidence>
<dbReference type="Proteomes" id="UP000509429">
    <property type="component" value="Chromosome"/>
</dbReference>
<evidence type="ECO:0008006" key="4">
    <source>
        <dbReference type="Google" id="ProtNLM"/>
    </source>
</evidence>
<protein>
    <recommendedName>
        <fullName evidence="4">Periplasmic heavy metal sensor</fullName>
    </recommendedName>
</protein>
<organism evidence="2 3">
    <name type="scientific">Candidatus Ruthia endofausta</name>
    <dbReference type="NCBI Taxonomy" id="2738852"/>
    <lineage>
        <taxon>Bacteria</taxon>
        <taxon>Pseudomonadati</taxon>
        <taxon>Pseudomonadota</taxon>
        <taxon>Gammaproteobacteria</taxon>
        <taxon>Candidatus Pseudothioglobaceae</taxon>
        <taxon>Candidatus Ruthturnera</taxon>
    </lineage>
</organism>
<keyword evidence="1" id="KW-0472">Membrane</keyword>
<proteinExistence type="predicted"/>
<accession>A0A6N0HPK4</accession>
<keyword evidence="1" id="KW-1133">Transmembrane helix</keyword>